<accession>A0A150HGI2</accession>
<evidence type="ECO:0000256" key="1">
    <source>
        <dbReference type="ARBA" id="ARBA00015313"/>
    </source>
</evidence>
<proteinExistence type="predicted"/>
<keyword evidence="5" id="KW-0378">Hydrolase</keyword>
<feature type="region of interest" description="Disordered" evidence="3">
    <location>
        <begin position="77"/>
        <end position="117"/>
    </location>
</feature>
<dbReference type="FunFam" id="3.30.70.100:FF:000005">
    <property type="entry name" value="Copper-exporting P-type ATPase A"/>
    <property type="match status" value="1"/>
</dbReference>
<evidence type="ECO:0000259" key="4">
    <source>
        <dbReference type="PROSITE" id="PS50846"/>
    </source>
</evidence>
<dbReference type="AlphaFoldDB" id="A0A150HGI2"/>
<protein>
    <recommendedName>
        <fullName evidence="1">Copper chaperone CopZ</fullName>
    </recommendedName>
</protein>
<dbReference type="SUPFAM" id="SSF55008">
    <property type="entry name" value="HMA, heavy metal-associated domain"/>
    <property type="match status" value="1"/>
</dbReference>
<reference evidence="5 6" key="1">
    <citation type="submission" date="2016-01" db="EMBL/GenBank/DDBJ databases">
        <title>Draft genome sequences of Microbacterium laevaniformans LCDC 91-0039 and the type strain of Microbacterium hominis LCDC 84-209.</title>
        <authorList>
            <person name="Bernier A.-M."/>
            <person name="Bernard K."/>
        </authorList>
    </citation>
    <scope>NUCLEOTIDE SEQUENCE [LARGE SCALE GENOMIC DNA]</scope>
    <source>
        <strain evidence="5 6">LCDC 91-0039</strain>
    </source>
</reference>
<dbReference type="GO" id="GO:0016787">
    <property type="term" value="F:hydrolase activity"/>
    <property type="evidence" value="ECO:0007669"/>
    <property type="project" value="UniProtKB-KW"/>
</dbReference>
<dbReference type="PANTHER" id="PTHR46594">
    <property type="entry name" value="P-TYPE CATION-TRANSPORTING ATPASE"/>
    <property type="match status" value="1"/>
</dbReference>
<dbReference type="InterPro" id="IPR006121">
    <property type="entry name" value="HMA_dom"/>
</dbReference>
<dbReference type="PATRIC" id="fig|36807.3.peg.890"/>
<keyword evidence="2" id="KW-0479">Metal-binding</keyword>
<dbReference type="PROSITE" id="PS01047">
    <property type="entry name" value="HMA_1"/>
    <property type="match status" value="1"/>
</dbReference>
<feature type="compositionally biased region" description="Basic and acidic residues" evidence="3">
    <location>
        <begin position="77"/>
        <end position="88"/>
    </location>
</feature>
<feature type="domain" description="HMA" evidence="4">
    <location>
        <begin position="12"/>
        <end position="76"/>
    </location>
</feature>
<dbReference type="Proteomes" id="UP000075357">
    <property type="component" value="Unassembled WGS sequence"/>
</dbReference>
<evidence type="ECO:0000313" key="6">
    <source>
        <dbReference type="Proteomes" id="UP000075357"/>
    </source>
</evidence>
<comment type="caution">
    <text evidence="5">The sequence shown here is derived from an EMBL/GenBank/DDBJ whole genome shotgun (WGS) entry which is preliminary data.</text>
</comment>
<dbReference type="PANTHER" id="PTHR46594:SF4">
    <property type="entry name" value="P-TYPE CATION-TRANSPORTING ATPASE"/>
    <property type="match status" value="1"/>
</dbReference>
<name>A0A150HGI2_9MICO</name>
<dbReference type="EMBL" id="LRAD01000022">
    <property type="protein sequence ID" value="KXZ61222.1"/>
    <property type="molecule type" value="Genomic_DNA"/>
</dbReference>
<dbReference type="STRING" id="36807.Mlaev_00862"/>
<dbReference type="CDD" id="cd00371">
    <property type="entry name" value="HMA"/>
    <property type="match status" value="1"/>
</dbReference>
<organism evidence="5 6">
    <name type="scientific">Microbacterium laevaniformans</name>
    <dbReference type="NCBI Taxonomy" id="36807"/>
    <lineage>
        <taxon>Bacteria</taxon>
        <taxon>Bacillati</taxon>
        <taxon>Actinomycetota</taxon>
        <taxon>Actinomycetes</taxon>
        <taxon>Micrococcales</taxon>
        <taxon>Microbacteriaceae</taxon>
        <taxon>Microbacterium</taxon>
    </lineage>
</organism>
<dbReference type="Pfam" id="PF00403">
    <property type="entry name" value="HMA"/>
    <property type="match status" value="1"/>
</dbReference>
<dbReference type="InterPro" id="IPR036163">
    <property type="entry name" value="HMA_dom_sf"/>
</dbReference>
<dbReference type="GO" id="GO:0046872">
    <property type="term" value="F:metal ion binding"/>
    <property type="evidence" value="ECO:0007669"/>
    <property type="project" value="UniProtKB-KW"/>
</dbReference>
<sequence>MEAITSDAEPRAEAVLEIEGMTCASCVARVEKRLVRIDGVSASVNLATESARVDYPSGVDAAALIAAVREAGYDARVRQRGGHAHEAVHASATGAHDEHGSQGGMSMMWRTGRARHR</sequence>
<evidence type="ECO:0000256" key="3">
    <source>
        <dbReference type="SAM" id="MobiDB-lite"/>
    </source>
</evidence>
<evidence type="ECO:0000313" key="5">
    <source>
        <dbReference type="EMBL" id="KXZ61222.1"/>
    </source>
</evidence>
<dbReference type="Gene3D" id="3.30.70.100">
    <property type="match status" value="1"/>
</dbReference>
<evidence type="ECO:0000256" key="2">
    <source>
        <dbReference type="ARBA" id="ARBA00022723"/>
    </source>
</evidence>
<keyword evidence="6" id="KW-1185">Reference proteome</keyword>
<dbReference type="PROSITE" id="PS50846">
    <property type="entry name" value="HMA_2"/>
    <property type="match status" value="1"/>
</dbReference>
<gene>
    <name evidence="5" type="primary">copA_6</name>
    <name evidence="5" type="ORF">Mlaev_00862</name>
</gene>
<dbReference type="InterPro" id="IPR017969">
    <property type="entry name" value="Heavy-metal-associated_CS"/>
</dbReference>